<protein>
    <submittedName>
        <fullName evidence="2">Uncharacterized protein</fullName>
    </submittedName>
</protein>
<gene>
    <name evidence="2" type="ORF">COY37_11505</name>
</gene>
<proteinExistence type="predicted"/>
<dbReference type="AlphaFoldDB" id="A0A2M7T4U9"/>
<feature type="transmembrane region" description="Helical" evidence="1">
    <location>
        <begin position="21"/>
        <end position="40"/>
    </location>
</feature>
<dbReference type="EMBL" id="PFNG01000270">
    <property type="protein sequence ID" value="PIZ34726.1"/>
    <property type="molecule type" value="Genomic_DNA"/>
</dbReference>
<feature type="transmembrane region" description="Helical" evidence="1">
    <location>
        <begin position="109"/>
        <end position="130"/>
    </location>
</feature>
<keyword evidence="1" id="KW-0812">Transmembrane</keyword>
<accession>A0A2M7T4U9</accession>
<organism evidence="2 3">
    <name type="scientific">Candidatus Aquicultor secundus</name>
    <dbReference type="NCBI Taxonomy" id="1973895"/>
    <lineage>
        <taxon>Bacteria</taxon>
        <taxon>Bacillati</taxon>
        <taxon>Actinomycetota</taxon>
        <taxon>Candidatus Aquicultoria</taxon>
        <taxon>Candidatus Aquicultorales</taxon>
        <taxon>Candidatus Aquicultoraceae</taxon>
        <taxon>Candidatus Aquicultor</taxon>
    </lineage>
</organism>
<evidence type="ECO:0000313" key="2">
    <source>
        <dbReference type="EMBL" id="PIZ34726.1"/>
    </source>
</evidence>
<feature type="transmembrane region" description="Helical" evidence="1">
    <location>
        <begin position="79"/>
        <end position="103"/>
    </location>
</feature>
<evidence type="ECO:0000313" key="3">
    <source>
        <dbReference type="Proteomes" id="UP000230956"/>
    </source>
</evidence>
<evidence type="ECO:0000256" key="1">
    <source>
        <dbReference type="SAM" id="Phobius"/>
    </source>
</evidence>
<dbReference type="Proteomes" id="UP000230956">
    <property type="component" value="Unassembled WGS sequence"/>
</dbReference>
<dbReference type="RefSeq" id="WP_286678331.1">
    <property type="nucleotide sequence ID" value="NZ_MNXI01000074.1"/>
</dbReference>
<reference evidence="3" key="1">
    <citation type="submission" date="2017-09" db="EMBL/GenBank/DDBJ databases">
        <title>Depth-based differentiation of microbial function through sediment-hosted aquifers and enrichment of novel symbionts in the deep terrestrial subsurface.</title>
        <authorList>
            <person name="Probst A.J."/>
            <person name="Ladd B."/>
            <person name="Jarett J.K."/>
            <person name="Geller-Mcgrath D.E."/>
            <person name="Sieber C.M.K."/>
            <person name="Emerson J.B."/>
            <person name="Anantharaman K."/>
            <person name="Thomas B.C."/>
            <person name="Malmstrom R."/>
            <person name="Stieglmeier M."/>
            <person name="Klingl A."/>
            <person name="Woyke T."/>
            <person name="Ryan C.M."/>
            <person name="Banfield J.F."/>
        </authorList>
    </citation>
    <scope>NUCLEOTIDE SEQUENCE [LARGE SCALE GENOMIC DNA]</scope>
</reference>
<comment type="caution">
    <text evidence="2">The sequence shown here is derived from an EMBL/GenBank/DDBJ whole genome shotgun (WGS) entry which is preliminary data.</text>
</comment>
<sequence>MAPQSRRSKSLRHKPPFNLKEIALYGLPFWAGALVAGWYFKGLLGLQSAFVGLILLGIYVLSSTGFIKKSDRYLKKSAGAVVGIAVAGFWIRLIGLWLLAFLVSRIVQLNLPVVLVTIAVGFTVVLAISVKNWLRD</sequence>
<feature type="transmembrane region" description="Helical" evidence="1">
    <location>
        <begin position="46"/>
        <end position="67"/>
    </location>
</feature>
<keyword evidence="1" id="KW-0472">Membrane</keyword>
<name>A0A2M7T4U9_9ACTN</name>
<keyword evidence="1" id="KW-1133">Transmembrane helix</keyword>